<evidence type="ECO:0000256" key="4">
    <source>
        <dbReference type="ARBA" id="ARBA00017068"/>
    </source>
</evidence>
<dbReference type="UniPathway" id="UPA00109">
    <property type="reaction ID" value="UER00187"/>
</dbReference>
<dbReference type="InterPro" id="IPR020810">
    <property type="entry name" value="Enolase_C"/>
</dbReference>
<feature type="binding site" evidence="14">
    <location>
        <position position="388"/>
    </location>
    <ligand>
        <name>substrate</name>
    </ligand>
</feature>
<evidence type="ECO:0000256" key="9">
    <source>
        <dbReference type="ARBA" id="ARBA00023152"/>
    </source>
</evidence>
<feature type="active site" description="Proton donor" evidence="12 13">
    <location>
        <position position="205"/>
    </location>
</feature>
<dbReference type="CDD" id="cd03313">
    <property type="entry name" value="enolase"/>
    <property type="match status" value="1"/>
</dbReference>
<feature type="domain" description="Enolase C-terminal TIM barrel" evidence="16">
    <location>
        <begin position="139"/>
        <end position="425"/>
    </location>
</feature>
<dbReference type="FunFam" id="3.20.20.120:FF:000001">
    <property type="entry name" value="Enolase"/>
    <property type="match status" value="1"/>
</dbReference>
<evidence type="ECO:0000256" key="6">
    <source>
        <dbReference type="ARBA" id="ARBA00022525"/>
    </source>
</evidence>
<dbReference type="GO" id="GO:0000015">
    <property type="term" value="C:phosphopyruvate hydratase complex"/>
    <property type="evidence" value="ECO:0007669"/>
    <property type="project" value="InterPro"/>
</dbReference>
<evidence type="ECO:0000259" key="17">
    <source>
        <dbReference type="SMART" id="SM01193"/>
    </source>
</evidence>
<dbReference type="GO" id="GO:0005576">
    <property type="term" value="C:extracellular region"/>
    <property type="evidence" value="ECO:0007669"/>
    <property type="project" value="UniProtKB-SubCell"/>
</dbReference>
<reference evidence="18 19" key="1">
    <citation type="submission" date="2019-12" db="EMBL/GenBank/DDBJ databases">
        <title>Paenibacillus sp. nov. sp. isolated from soil.</title>
        <authorList>
            <person name="Kim J."/>
            <person name="Jeong S.E."/>
            <person name="Jung H.S."/>
            <person name="Jeon C.O."/>
        </authorList>
    </citation>
    <scope>NUCLEOTIDE SEQUENCE [LARGE SCALE GENOMIC DNA]</scope>
    <source>
        <strain evidence="18 19">5J-6</strain>
    </source>
</reference>
<evidence type="ECO:0000259" key="16">
    <source>
        <dbReference type="SMART" id="SM01192"/>
    </source>
</evidence>
<dbReference type="AlphaFoldDB" id="A0A6L8UXJ2"/>
<dbReference type="PANTHER" id="PTHR11902">
    <property type="entry name" value="ENOLASE"/>
    <property type="match status" value="1"/>
</dbReference>
<feature type="binding site" evidence="12">
    <location>
        <position position="367"/>
    </location>
    <ligand>
        <name>(2R)-2-phosphoglycerate</name>
        <dbReference type="ChEBI" id="CHEBI:58289"/>
    </ligand>
</feature>
<gene>
    <name evidence="12" type="primary">eno</name>
    <name evidence="18" type="ORF">GQF01_10945</name>
</gene>
<name>A0A6L8UXJ2_9BACL</name>
<evidence type="ECO:0000256" key="8">
    <source>
        <dbReference type="ARBA" id="ARBA00022842"/>
    </source>
</evidence>
<dbReference type="Pfam" id="PF03952">
    <property type="entry name" value="Enolase_N"/>
    <property type="match status" value="1"/>
</dbReference>
<comment type="similarity">
    <text evidence="2 12">Belongs to the enolase family.</text>
</comment>
<feature type="binding site" evidence="12">
    <location>
        <position position="366"/>
    </location>
    <ligand>
        <name>(2R)-2-phosphoglycerate</name>
        <dbReference type="ChEBI" id="CHEBI:58289"/>
    </ligand>
</feature>
<feature type="binding site" evidence="12">
    <location>
        <position position="388"/>
    </location>
    <ligand>
        <name>(2R)-2-phosphoglycerate</name>
        <dbReference type="ChEBI" id="CHEBI:58289"/>
    </ligand>
</feature>
<dbReference type="InterPro" id="IPR020811">
    <property type="entry name" value="Enolase_N"/>
</dbReference>
<dbReference type="GO" id="GO:0006096">
    <property type="term" value="P:glycolytic process"/>
    <property type="evidence" value="ECO:0007669"/>
    <property type="project" value="UniProtKB-UniRule"/>
</dbReference>
<comment type="catalytic activity">
    <reaction evidence="11">
        <text>(2R)-2-phosphoglycerate = phosphoenolpyruvate + H2O</text>
        <dbReference type="Rhea" id="RHEA:10164"/>
        <dbReference type="ChEBI" id="CHEBI:15377"/>
        <dbReference type="ChEBI" id="CHEBI:58289"/>
        <dbReference type="ChEBI" id="CHEBI:58702"/>
        <dbReference type="EC" id="4.2.1.11"/>
    </reaction>
    <physiologicalReaction direction="left-to-right" evidence="11">
        <dbReference type="Rhea" id="RHEA:10165"/>
    </physiologicalReaction>
</comment>
<evidence type="ECO:0000313" key="19">
    <source>
        <dbReference type="Proteomes" id="UP000481087"/>
    </source>
</evidence>
<feature type="binding site" evidence="14">
    <location>
        <position position="285"/>
    </location>
    <ligand>
        <name>substrate</name>
    </ligand>
</feature>
<protein>
    <recommendedName>
        <fullName evidence="4 12">Enolase</fullName>
        <ecNumber evidence="3 12">4.2.1.11</ecNumber>
    </recommendedName>
    <alternativeName>
        <fullName evidence="12">2-phospho-D-glycerate hydro-lyase</fullName>
    </alternativeName>
    <alternativeName>
        <fullName evidence="12">2-phosphoglycerate dehydratase</fullName>
    </alternativeName>
</protein>
<dbReference type="HAMAP" id="MF_00318">
    <property type="entry name" value="Enolase"/>
    <property type="match status" value="1"/>
</dbReference>
<feature type="binding site" evidence="14">
    <location>
        <position position="155"/>
    </location>
    <ligand>
        <name>substrate</name>
    </ligand>
</feature>
<dbReference type="EC" id="4.2.1.11" evidence="3 12"/>
<feature type="binding site" evidence="14">
    <location>
        <position position="312"/>
    </location>
    <ligand>
        <name>substrate</name>
    </ligand>
</feature>
<evidence type="ECO:0000256" key="11">
    <source>
        <dbReference type="ARBA" id="ARBA00048951"/>
    </source>
</evidence>
<dbReference type="Gene3D" id="3.30.390.10">
    <property type="entry name" value="Enolase-like, N-terminal domain"/>
    <property type="match status" value="1"/>
</dbReference>
<dbReference type="InterPro" id="IPR029017">
    <property type="entry name" value="Enolase-like_N"/>
</dbReference>
<accession>A0A6L8UXJ2</accession>
<feature type="binding site" evidence="14">
    <location>
        <begin position="364"/>
        <end position="367"/>
    </location>
    <ligand>
        <name>substrate</name>
    </ligand>
</feature>
<comment type="cofactor">
    <cofactor evidence="12">
        <name>Mg(2+)</name>
        <dbReference type="ChEBI" id="CHEBI:18420"/>
    </cofactor>
    <text evidence="12">Binds a second Mg(2+) ion via substrate during catalysis.</text>
</comment>
<feature type="binding site" evidence="12">
    <location>
        <position position="337"/>
    </location>
    <ligand>
        <name>(2R)-2-phosphoglycerate</name>
        <dbReference type="ChEBI" id="CHEBI:58289"/>
    </ligand>
</feature>
<evidence type="ECO:0000256" key="15">
    <source>
        <dbReference type="PIRSR" id="PIRSR001400-3"/>
    </source>
</evidence>
<dbReference type="SFLD" id="SFLDG00178">
    <property type="entry name" value="enolase"/>
    <property type="match status" value="1"/>
</dbReference>
<comment type="function">
    <text evidence="12">Catalyzes the reversible conversion of 2-phosphoglycerate (2-PG) into phosphoenolpyruvate (PEP). It is essential for the degradation of carbohydrates via glycolysis.</text>
</comment>
<dbReference type="PIRSF" id="PIRSF001400">
    <property type="entry name" value="Enolase"/>
    <property type="match status" value="1"/>
</dbReference>
<feature type="binding site" evidence="12 15">
    <location>
        <position position="312"/>
    </location>
    <ligand>
        <name>Mg(2+)</name>
        <dbReference type="ChEBI" id="CHEBI:18420"/>
    </ligand>
</feature>
<feature type="active site" description="Proton acceptor" evidence="12 13">
    <location>
        <position position="337"/>
    </location>
</feature>
<feature type="binding site" evidence="12">
    <location>
        <position position="163"/>
    </location>
    <ligand>
        <name>(2R)-2-phosphoglycerate</name>
        <dbReference type="ChEBI" id="CHEBI:58289"/>
    </ligand>
</feature>
<keyword evidence="9 12" id="KW-0324">Glycolysis</keyword>
<evidence type="ECO:0000256" key="5">
    <source>
        <dbReference type="ARBA" id="ARBA00022490"/>
    </source>
</evidence>
<dbReference type="PROSITE" id="PS00164">
    <property type="entry name" value="ENOLASE"/>
    <property type="match status" value="1"/>
</dbReference>
<dbReference type="SFLD" id="SFLDS00001">
    <property type="entry name" value="Enolase"/>
    <property type="match status" value="1"/>
</dbReference>
<evidence type="ECO:0000256" key="10">
    <source>
        <dbReference type="ARBA" id="ARBA00023239"/>
    </source>
</evidence>
<comment type="cofactor">
    <cofactor evidence="15">
        <name>Mg(2+)</name>
        <dbReference type="ChEBI" id="CHEBI:18420"/>
    </cofactor>
    <text evidence="15">Mg(2+) is required for catalysis and for stabilizing the dimer.</text>
</comment>
<keyword evidence="7 12" id="KW-0479">Metal-binding</keyword>
<evidence type="ECO:0000256" key="14">
    <source>
        <dbReference type="PIRSR" id="PIRSR001400-2"/>
    </source>
</evidence>
<evidence type="ECO:0000256" key="7">
    <source>
        <dbReference type="ARBA" id="ARBA00022723"/>
    </source>
</evidence>
<dbReference type="RefSeq" id="WP_161406821.1">
    <property type="nucleotide sequence ID" value="NZ_WTUZ01000014.1"/>
</dbReference>
<sequence>MTIISDVYAREVLDSRGNPTVEVEVYLESGAFGRAIVPSGASTGAYEAVELRDGDKGRYLGKGVLKAVENVNEIIAPEIIGLDALDQVGIDTKMIELDGTPNKAKLGANAILAVSMAVARAAADALDVPLYTYLGGFNAKTLPVPMMNIINGGAHADNNVDVQEFMVLPVGAPTFKEALRIGAEIFHSLKSVLKDKGLNTAVGDEGGFAPNFTSNEEAITTILTAIEKAGYTPGVDVFLGMDVASTEFFKDGKYVLEGEGKSFTSAEWVDFLAAWVDKYPIITVEDGCSEDDWEGWKLLTEKLGNKVQLVGDDLFVTNTERLSTGIEQNIGNSILVKVNQIGTLTETFDAIEMAKRAGYTAVISHRSGESEDSTIADIAVATNAGQIKTGAPSRTDRVAKYNQLLRIEDELFSVAQYAGKKAFYNLRNFK</sequence>
<comment type="pathway">
    <text evidence="1 12">Carbohydrate degradation; glycolysis; pyruvate from D-glyceraldehyde 3-phosphate: step 4/5.</text>
</comment>
<dbReference type="Pfam" id="PF00113">
    <property type="entry name" value="Enolase_C"/>
    <property type="match status" value="1"/>
</dbReference>
<evidence type="ECO:0000256" key="1">
    <source>
        <dbReference type="ARBA" id="ARBA00005031"/>
    </source>
</evidence>
<dbReference type="GO" id="GO:0000287">
    <property type="term" value="F:magnesium ion binding"/>
    <property type="evidence" value="ECO:0007669"/>
    <property type="project" value="UniProtKB-UniRule"/>
</dbReference>
<dbReference type="PRINTS" id="PR00148">
    <property type="entry name" value="ENOLASE"/>
</dbReference>
<dbReference type="PANTHER" id="PTHR11902:SF1">
    <property type="entry name" value="ENOLASE"/>
    <property type="match status" value="1"/>
</dbReference>
<keyword evidence="5 12" id="KW-0963">Cytoplasm</keyword>
<evidence type="ECO:0000256" key="2">
    <source>
        <dbReference type="ARBA" id="ARBA00009604"/>
    </source>
</evidence>
<dbReference type="InterPro" id="IPR036849">
    <property type="entry name" value="Enolase-like_C_sf"/>
</dbReference>
<comment type="caution">
    <text evidence="18">The sequence shown here is derived from an EMBL/GenBank/DDBJ whole genome shotgun (WGS) entry which is preliminary data.</text>
</comment>
<comment type="subcellular location">
    <subcellularLocation>
        <location evidence="12">Cytoplasm</location>
    </subcellularLocation>
    <subcellularLocation>
        <location evidence="12">Secreted</location>
    </subcellularLocation>
    <subcellularLocation>
        <location evidence="12">Cell surface</location>
    </subcellularLocation>
    <text evidence="12">Fractions of enolase are present in both the cytoplasm and on the cell surface.</text>
</comment>
<dbReference type="SMART" id="SM01193">
    <property type="entry name" value="Enolase_N"/>
    <property type="match status" value="1"/>
</dbReference>
<keyword evidence="8 12" id="KW-0460">Magnesium</keyword>
<keyword evidence="10 12" id="KW-0456">Lyase</keyword>
<dbReference type="Gene3D" id="3.20.20.120">
    <property type="entry name" value="Enolase-like C-terminal domain"/>
    <property type="match status" value="1"/>
</dbReference>
<dbReference type="SFLD" id="SFLDF00002">
    <property type="entry name" value="enolase"/>
    <property type="match status" value="1"/>
</dbReference>
<dbReference type="NCBIfam" id="TIGR01060">
    <property type="entry name" value="eno"/>
    <property type="match status" value="1"/>
</dbReference>
<evidence type="ECO:0000256" key="3">
    <source>
        <dbReference type="ARBA" id="ARBA00012058"/>
    </source>
</evidence>
<dbReference type="SMART" id="SM01192">
    <property type="entry name" value="Enolase_C"/>
    <property type="match status" value="1"/>
</dbReference>
<feature type="domain" description="Enolase N-terminal" evidence="17">
    <location>
        <begin position="4"/>
        <end position="134"/>
    </location>
</feature>
<feature type="binding site" evidence="12 15">
    <location>
        <position position="285"/>
    </location>
    <ligand>
        <name>Mg(2+)</name>
        <dbReference type="ChEBI" id="CHEBI:18420"/>
    </ligand>
</feature>
<dbReference type="EMBL" id="WTUZ01000014">
    <property type="protein sequence ID" value="MZQ82627.1"/>
    <property type="molecule type" value="Genomic_DNA"/>
</dbReference>
<evidence type="ECO:0000256" key="13">
    <source>
        <dbReference type="PIRSR" id="PIRSR001400-1"/>
    </source>
</evidence>
<dbReference type="Proteomes" id="UP000481087">
    <property type="component" value="Unassembled WGS sequence"/>
</dbReference>
<dbReference type="SUPFAM" id="SSF54826">
    <property type="entry name" value="Enolase N-terminal domain-like"/>
    <property type="match status" value="1"/>
</dbReference>
<keyword evidence="18" id="KW-0670">Pyruvate</keyword>
<feature type="binding site" evidence="12 15">
    <location>
        <position position="242"/>
    </location>
    <ligand>
        <name>Mg(2+)</name>
        <dbReference type="ChEBI" id="CHEBI:18420"/>
    </ligand>
</feature>
<dbReference type="InterPro" id="IPR000941">
    <property type="entry name" value="Enolase"/>
</dbReference>
<dbReference type="InterPro" id="IPR020809">
    <property type="entry name" value="Enolase_CS"/>
</dbReference>
<dbReference type="FunFam" id="3.30.390.10:FF:000001">
    <property type="entry name" value="Enolase"/>
    <property type="match status" value="1"/>
</dbReference>
<dbReference type="GO" id="GO:0009986">
    <property type="term" value="C:cell surface"/>
    <property type="evidence" value="ECO:0007669"/>
    <property type="project" value="UniProtKB-SubCell"/>
</dbReference>
<proteinExistence type="inferred from homology"/>
<evidence type="ECO:0000313" key="18">
    <source>
        <dbReference type="EMBL" id="MZQ82627.1"/>
    </source>
</evidence>
<keyword evidence="19" id="KW-1185">Reference proteome</keyword>
<keyword evidence="6 12" id="KW-0964">Secreted</keyword>
<feature type="binding site" evidence="14">
    <location>
        <position position="164"/>
    </location>
    <ligand>
        <name>substrate</name>
    </ligand>
</feature>
<dbReference type="SUPFAM" id="SSF51604">
    <property type="entry name" value="Enolase C-terminal domain-like"/>
    <property type="match status" value="1"/>
</dbReference>
<dbReference type="GO" id="GO:0004634">
    <property type="term" value="F:phosphopyruvate hydratase activity"/>
    <property type="evidence" value="ECO:0007669"/>
    <property type="project" value="UniProtKB-UniRule"/>
</dbReference>
<organism evidence="18 19">
    <name type="scientific">Paenibacillus silvestris</name>
    <dbReference type="NCBI Taxonomy" id="2606219"/>
    <lineage>
        <taxon>Bacteria</taxon>
        <taxon>Bacillati</taxon>
        <taxon>Bacillota</taxon>
        <taxon>Bacilli</taxon>
        <taxon>Bacillales</taxon>
        <taxon>Paenibacillaceae</taxon>
        <taxon>Paenibacillus</taxon>
    </lineage>
</organism>
<evidence type="ECO:0000256" key="12">
    <source>
        <dbReference type="HAMAP-Rule" id="MF_00318"/>
    </source>
</evidence>